<comment type="caution">
    <text evidence="3">The sequence shown here is derived from an EMBL/GenBank/DDBJ whole genome shotgun (WGS) entry which is preliminary data.</text>
</comment>
<dbReference type="CDD" id="cd21631">
    <property type="entry name" value="RHH_CopG_NikR-like"/>
    <property type="match status" value="1"/>
</dbReference>
<dbReference type="RefSeq" id="WP_064889237.1">
    <property type="nucleotide sequence ID" value="NZ_PUEV01000096.1"/>
</dbReference>
<dbReference type="AlphaFoldDB" id="A0A9X7IK49"/>
<sequence>MRTTLSIDDDVLLAVKERARRERRPVGEVLSELARQALTRHDNPTKGSESFHGFAPLPHRGTAVSNALIDRLRDEEGV</sequence>
<accession>A0A9X7IK49</accession>
<protein>
    <submittedName>
        <fullName evidence="3">CopG family transcriptional regulator</fullName>
    </submittedName>
</protein>
<organism evidence="3 4">
    <name type="scientific">Mycolicibacter virginiensis</name>
    <dbReference type="NCBI Taxonomy" id="1795032"/>
    <lineage>
        <taxon>Bacteria</taxon>
        <taxon>Bacillati</taxon>
        <taxon>Actinomycetota</taxon>
        <taxon>Actinomycetes</taxon>
        <taxon>Mycobacteriales</taxon>
        <taxon>Mycobacteriaceae</taxon>
        <taxon>Mycolicibacter</taxon>
    </lineage>
</organism>
<evidence type="ECO:0000256" key="1">
    <source>
        <dbReference type="SAM" id="MobiDB-lite"/>
    </source>
</evidence>
<keyword evidence="4" id="KW-1185">Reference proteome</keyword>
<dbReference type="InterPro" id="IPR002145">
    <property type="entry name" value="CopG"/>
</dbReference>
<evidence type="ECO:0000313" key="4">
    <source>
        <dbReference type="Proteomes" id="UP000237911"/>
    </source>
</evidence>
<dbReference type="Proteomes" id="UP000237911">
    <property type="component" value="Unassembled WGS sequence"/>
</dbReference>
<dbReference type="EMBL" id="PUEV01000096">
    <property type="protein sequence ID" value="PQM50736.1"/>
    <property type="molecule type" value="Genomic_DNA"/>
</dbReference>
<evidence type="ECO:0000313" key="3">
    <source>
        <dbReference type="EMBL" id="PQM50736.1"/>
    </source>
</evidence>
<evidence type="ECO:0000259" key="2">
    <source>
        <dbReference type="Pfam" id="PF01402"/>
    </source>
</evidence>
<dbReference type="GO" id="GO:0006355">
    <property type="term" value="P:regulation of DNA-templated transcription"/>
    <property type="evidence" value="ECO:0007669"/>
    <property type="project" value="InterPro"/>
</dbReference>
<gene>
    <name evidence="3" type="ORF">C5U48_18660</name>
</gene>
<dbReference type="Pfam" id="PF01402">
    <property type="entry name" value="RHH_1"/>
    <property type="match status" value="1"/>
</dbReference>
<name>A0A9X7IK49_9MYCO</name>
<reference evidence="3 4" key="1">
    <citation type="submission" date="2018-02" db="EMBL/GenBank/DDBJ databases">
        <title>Draft genome sequence of Mycobacterium virginiense isolated from mud of a swine farm in Japan.</title>
        <authorList>
            <person name="Ohya K."/>
        </authorList>
    </citation>
    <scope>NUCLEOTIDE SEQUENCE [LARGE SCALE GENOMIC DNA]</scope>
    <source>
        <strain evidence="3 4">GF75</strain>
    </source>
</reference>
<proteinExistence type="predicted"/>
<feature type="domain" description="Ribbon-helix-helix protein CopG" evidence="2">
    <location>
        <begin position="1"/>
        <end position="40"/>
    </location>
</feature>
<feature type="region of interest" description="Disordered" evidence="1">
    <location>
        <begin position="39"/>
        <end position="58"/>
    </location>
</feature>